<dbReference type="GO" id="GO:0000976">
    <property type="term" value="F:transcription cis-regulatory region binding"/>
    <property type="evidence" value="ECO:0007669"/>
    <property type="project" value="TreeGrafter"/>
</dbReference>
<dbReference type="RefSeq" id="WP_015442289.1">
    <property type="nucleotide sequence ID" value="NC_020520.1"/>
</dbReference>
<proteinExistence type="predicted"/>
<dbReference type="PROSITE" id="PS01081">
    <property type="entry name" value="HTH_TETR_1"/>
    <property type="match status" value="1"/>
</dbReference>
<keyword evidence="5" id="KW-1185">Reference proteome</keyword>
<dbReference type="SUPFAM" id="SSF46689">
    <property type="entry name" value="Homeodomain-like"/>
    <property type="match status" value="1"/>
</dbReference>
<dbReference type="InterPro" id="IPR001647">
    <property type="entry name" value="HTH_TetR"/>
</dbReference>
<sequence>MSRAAPQQQRSKDTVEKILVAADTLFAARGSVGVTTTAIAEEAGISVGALYRFFPDKHAIGQALADRYLDDAAAAFATELASVDALSKVPDGLRRVIRVAGHLALAHPGYYRLTQEVRPEAADSVGHSVRTTMIETFDALLAELGSAHDPVVRRVAVRMTIETVRHTLATCPTSEPERSMVLHELEDMVVTYAERRLTDTP</sequence>
<reference evidence="4 5" key="1">
    <citation type="journal article" date="2013" name="Int. J. Syst. Evol. Microbiol.">
        <title>Ilumatobacter nonamiense sp. nov. and Ilumatobacter coccineum sp. nov., isolated from seashore sand.</title>
        <authorList>
            <person name="Matsumoto A."/>
            <person name="Kasai H."/>
            <person name="Matsuo Y."/>
            <person name="Shizuri Y."/>
            <person name="Ichikawa N."/>
            <person name="Fujita N."/>
            <person name="Omura S."/>
            <person name="Takahashi Y."/>
        </authorList>
    </citation>
    <scope>NUCLEOTIDE SEQUENCE [LARGE SCALE GENOMIC DNA]</scope>
    <source>
        <strain evidence="5">NBRC 103263 / KCTC 29153 / YM16-304</strain>
    </source>
</reference>
<dbReference type="AlphaFoldDB" id="A0A6C7EAJ8"/>
<protein>
    <submittedName>
        <fullName evidence="4">Putative TetR family transcriptional regulator</fullName>
    </submittedName>
</protein>
<dbReference type="EMBL" id="AP012057">
    <property type="protein sequence ID" value="BAN03042.1"/>
    <property type="molecule type" value="Genomic_DNA"/>
</dbReference>
<organism evidence="4 5">
    <name type="scientific">Ilumatobacter coccineus (strain NBRC 103263 / KCTC 29153 / YM16-304)</name>
    <dbReference type="NCBI Taxonomy" id="1313172"/>
    <lineage>
        <taxon>Bacteria</taxon>
        <taxon>Bacillati</taxon>
        <taxon>Actinomycetota</taxon>
        <taxon>Acidimicrobiia</taxon>
        <taxon>Acidimicrobiales</taxon>
        <taxon>Ilumatobacteraceae</taxon>
        <taxon>Ilumatobacter</taxon>
    </lineage>
</organism>
<dbReference type="Gene3D" id="1.10.357.10">
    <property type="entry name" value="Tetracycline Repressor, domain 2"/>
    <property type="match status" value="1"/>
</dbReference>
<feature type="DNA-binding region" description="H-T-H motif" evidence="2">
    <location>
        <begin position="35"/>
        <end position="54"/>
    </location>
</feature>
<evidence type="ECO:0000259" key="3">
    <source>
        <dbReference type="PROSITE" id="PS50977"/>
    </source>
</evidence>
<dbReference type="InterPro" id="IPR041669">
    <property type="entry name" value="TetR_C_15"/>
</dbReference>
<dbReference type="Pfam" id="PF17918">
    <property type="entry name" value="TetR_C_15"/>
    <property type="match status" value="1"/>
</dbReference>
<dbReference type="PANTHER" id="PTHR30055">
    <property type="entry name" value="HTH-TYPE TRANSCRIPTIONAL REGULATOR RUTR"/>
    <property type="match status" value="1"/>
</dbReference>
<dbReference type="PANTHER" id="PTHR30055:SF226">
    <property type="entry name" value="HTH-TYPE TRANSCRIPTIONAL REGULATOR PKSA"/>
    <property type="match status" value="1"/>
</dbReference>
<dbReference type="Pfam" id="PF00440">
    <property type="entry name" value="TetR_N"/>
    <property type="match status" value="1"/>
</dbReference>
<dbReference type="GO" id="GO:0003700">
    <property type="term" value="F:DNA-binding transcription factor activity"/>
    <property type="evidence" value="ECO:0007669"/>
    <property type="project" value="TreeGrafter"/>
</dbReference>
<evidence type="ECO:0000256" key="2">
    <source>
        <dbReference type="PROSITE-ProRule" id="PRU00335"/>
    </source>
</evidence>
<dbReference type="Proteomes" id="UP000011863">
    <property type="component" value="Chromosome"/>
</dbReference>
<evidence type="ECO:0000313" key="5">
    <source>
        <dbReference type="Proteomes" id="UP000011863"/>
    </source>
</evidence>
<dbReference type="InterPro" id="IPR009057">
    <property type="entry name" value="Homeodomain-like_sf"/>
</dbReference>
<dbReference type="KEGG" id="aym:YM304_27280"/>
<gene>
    <name evidence="4" type="ORF">YM304_27280</name>
</gene>
<accession>A0A6C7EAJ8</accession>
<dbReference type="PROSITE" id="PS50977">
    <property type="entry name" value="HTH_TETR_2"/>
    <property type="match status" value="1"/>
</dbReference>
<feature type="domain" description="HTH tetR-type" evidence="3">
    <location>
        <begin position="12"/>
        <end position="72"/>
    </location>
</feature>
<dbReference type="InterPro" id="IPR050109">
    <property type="entry name" value="HTH-type_TetR-like_transc_reg"/>
</dbReference>
<dbReference type="PRINTS" id="PR00455">
    <property type="entry name" value="HTHTETR"/>
</dbReference>
<keyword evidence="1 2" id="KW-0238">DNA-binding</keyword>
<evidence type="ECO:0000313" key="4">
    <source>
        <dbReference type="EMBL" id="BAN03042.1"/>
    </source>
</evidence>
<name>A0A6C7EAJ8_ILUCY</name>
<dbReference type="InterPro" id="IPR023772">
    <property type="entry name" value="DNA-bd_HTH_TetR-type_CS"/>
</dbReference>
<evidence type="ECO:0000256" key="1">
    <source>
        <dbReference type="ARBA" id="ARBA00023125"/>
    </source>
</evidence>